<dbReference type="EMBL" id="BMGC01000002">
    <property type="protein sequence ID" value="GGB19447.1"/>
    <property type="molecule type" value="Genomic_DNA"/>
</dbReference>
<keyword evidence="1" id="KW-0805">Transcription regulation</keyword>
<dbReference type="Pfam" id="PF00440">
    <property type="entry name" value="TetR_N"/>
    <property type="match status" value="1"/>
</dbReference>
<accession>A0A916SVS6</accession>
<name>A0A916SVS6_9ACTN</name>
<dbReference type="PANTHER" id="PTHR30055:SF234">
    <property type="entry name" value="HTH-TYPE TRANSCRIPTIONAL REGULATOR BETI"/>
    <property type="match status" value="1"/>
</dbReference>
<dbReference type="Proteomes" id="UP000621454">
    <property type="component" value="Unassembled WGS sequence"/>
</dbReference>
<dbReference type="GO" id="GO:0000976">
    <property type="term" value="F:transcription cis-regulatory region binding"/>
    <property type="evidence" value="ECO:0007669"/>
    <property type="project" value="TreeGrafter"/>
</dbReference>
<proteinExistence type="predicted"/>
<dbReference type="PANTHER" id="PTHR30055">
    <property type="entry name" value="HTH-TYPE TRANSCRIPTIONAL REGULATOR RUTR"/>
    <property type="match status" value="1"/>
</dbReference>
<keyword evidence="7" id="KW-1185">Reference proteome</keyword>
<evidence type="ECO:0000256" key="1">
    <source>
        <dbReference type="ARBA" id="ARBA00023015"/>
    </source>
</evidence>
<sequence length="209" mass="22644">MARRKDQAAARESIVAATLVAIRDRGIASLRISDIASIAGVSTGTVHYYFDSFENLLMEVHRLASARFFSERLTMVGGLTDARDRLSAMIATGLPQTSDDALVTALYRLDAHMGFRGDHSILITALYDKQVSLYMGIIDVGVAQGHFVLTAPSMDIAANLVTLEDGYGLHIISANGSLSYRRAVELITSYARSATGCAELGQRSEREVK</sequence>
<gene>
    <name evidence="6" type="ORF">GCM10011489_04420</name>
</gene>
<organism evidence="6 7">
    <name type="scientific">Gordonia jinhuaensis</name>
    <dbReference type="NCBI Taxonomy" id="1517702"/>
    <lineage>
        <taxon>Bacteria</taxon>
        <taxon>Bacillati</taxon>
        <taxon>Actinomycetota</taxon>
        <taxon>Actinomycetes</taxon>
        <taxon>Mycobacteriales</taxon>
        <taxon>Gordoniaceae</taxon>
        <taxon>Gordonia</taxon>
    </lineage>
</organism>
<dbReference type="RefSeq" id="WP_188584939.1">
    <property type="nucleotide sequence ID" value="NZ_BMGC01000002.1"/>
</dbReference>
<evidence type="ECO:0000256" key="2">
    <source>
        <dbReference type="ARBA" id="ARBA00023125"/>
    </source>
</evidence>
<dbReference type="InterPro" id="IPR001647">
    <property type="entry name" value="HTH_TetR"/>
</dbReference>
<keyword evidence="3" id="KW-0804">Transcription</keyword>
<evidence type="ECO:0000256" key="4">
    <source>
        <dbReference type="PROSITE-ProRule" id="PRU00335"/>
    </source>
</evidence>
<dbReference type="InterPro" id="IPR009057">
    <property type="entry name" value="Homeodomain-like_sf"/>
</dbReference>
<dbReference type="PROSITE" id="PS50977">
    <property type="entry name" value="HTH_TETR_2"/>
    <property type="match status" value="1"/>
</dbReference>
<feature type="DNA-binding region" description="H-T-H motif" evidence="4">
    <location>
        <begin position="31"/>
        <end position="50"/>
    </location>
</feature>
<dbReference type="InterPro" id="IPR050109">
    <property type="entry name" value="HTH-type_TetR-like_transc_reg"/>
</dbReference>
<dbReference type="GO" id="GO:0003700">
    <property type="term" value="F:DNA-binding transcription factor activity"/>
    <property type="evidence" value="ECO:0007669"/>
    <property type="project" value="TreeGrafter"/>
</dbReference>
<dbReference type="SUPFAM" id="SSF46689">
    <property type="entry name" value="Homeodomain-like"/>
    <property type="match status" value="1"/>
</dbReference>
<reference evidence="6" key="2">
    <citation type="submission" date="2020-09" db="EMBL/GenBank/DDBJ databases">
        <authorList>
            <person name="Sun Q."/>
            <person name="Zhou Y."/>
        </authorList>
    </citation>
    <scope>NUCLEOTIDE SEQUENCE</scope>
    <source>
        <strain evidence="6">CGMCC 1.12827</strain>
    </source>
</reference>
<dbReference type="Gene3D" id="1.10.357.10">
    <property type="entry name" value="Tetracycline Repressor, domain 2"/>
    <property type="match status" value="1"/>
</dbReference>
<keyword evidence="2 4" id="KW-0238">DNA-binding</keyword>
<reference evidence="6" key="1">
    <citation type="journal article" date="2014" name="Int. J. Syst. Evol. Microbiol.">
        <title>Complete genome sequence of Corynebacterium casei LMG S-19264T (=DSM 44701T), isolated from a smear-ripened cheese.</title>
        <authorList>
            <consortium name="US DOE Joint Genome Institute (JGI-PGF)"/>
            <person name="Walter F."/>
            <person name="Albersmeier A."/>
            <person name="Kalinowski J."/>
            <person name="Ruckert C."/>
        </authorList>
    </citation>
    <scope>NUCLEOTIDE SEQUENCE</scope>
    <source>
        <strain evidence="6">CGMCC 1.12827</strain>
    </source>
</reference>
<feature type="domain" description="HTH tetR-type" evidence="5">
    <location>
        <begin position="8"/>
        <end position="68"/>
    </location>
</feature>
<evidence type="ECO:0000256" key="3">
    <source>
        <dbReference type="ARBA" id="ARBA00023163"/>
    </source>
</evidence>
<evidence type="ECO:0000313" key="6">
    <source>
        <dbReference type="EMBL" id="GGB19447.1"/>
    </source>
</evidence>
<dbReference type="AlphaFoldDB" id="A0A916SVS6"/>
<protein>
    <submittedName>
        <fullName evidence="6">TetR family transcriptional regulator</fullName>
    </submittedName>
</protein>
<evidence type="ECO:0000313" key="7">
    <source>
        <dbReference type="Proteomes" id="UP000621454"/>
    </source>
</evidence>
<comment type="caution">
    <text evidence="6">The sequence shown here is derived from an EMBL/GenBank/DDBJ whole genome shotgun (WGS) entry which is preliminary data.</text>
</comment>
<evidence type="ECO:0000259" key="5">
    <source>
        <dbReference type="PROSITE" id="PS50977"/>
    </source>
</evidence>